<proteinExistence type="predicted"/>
<comment type="caution">
    <text evidence="2">The sequence shown here is derived from an EMBL/GenBank/DDBJ whole genome shotgun (WGS) entry which is preliminary data.</text>
</comment>
<dbReference type="RefSeq" id="WP_071000078.1">
    <property type="nucleotide sequence ID" value="NZ_JBEPNV010000001.1"/>
</dbReference>
<name>A0ABV2NI25_9HYPH</name>
<feature type="region of interest" description="Disordered" evidence="1">
    <location>
        <begin position="60"/>
        <end position="80"/>
    </location>
</feature>
<keyword evidence="3" id="KW-1185">Reference proteome</keyword>
<feature type="compositionally biased region" description="Basic and acidic residues" evidence="1">
    <location>
        <begin position="9"/>
        <end position="26"/>
    </location>
</feature>
<organism evidence="2 3">
    <name type="scientific">Methylobacterium radiotolerans</name>
    <dbReference type="NCBI Taxonomy" id="31998"/>
    <lineage>
        <taxon>Bacteria</taxon>
        <taxon>Pseudomonadati</taxon>
        <taxon>Pseudomonadota</taxon>
        <taxon>Alphaproteobacteria</taxon>
        <taxon>Hyphomicrobiales</taxon>
        <taxon>Methylobacteriaceae</taxon>
        <taxon>Methylobacterium</taxon>
    </lineage>
</organism>
<evidence type="ECO:0000256" key="1">
    <source>
        <dbReference type="SAM" id="MobiDB-lite"/>
    </source>
</evidence>
<feature type="region of interest" description="Disordered" evidence="1">
    <location>
        <begin position="1"/>
        <end position="27"/>
    </location>
</feature>
<reference evidence="2 3" key="1">
    <citation type="submission" date="2024-06" db="EMBL/GenBank/DDBJ databases">
        <title>Genomics of switchgrass bacterial isolates.</title>
        <authorList>
            <person name="Shade A."/>
        </authorList>
    </citation>
    <scope>NUCLEOTIDE SEQUENCE [LARGE SCALE GENOMIC DNA]</scope>
    <source>
        <strain evidence="2 3">PvP084</strain>
    </source>
</reference>
<dbReference type="EMBL" id="JBEPNW010000002">
    <property type="protein sequence ID" value="MET3866086.1"/>
    <property type="molecule type" value="Genomic_DNA"/>
</dbReference>
<evidence type="ECO:0000313" key="3">
    <source>
        <dbReference type="Proteomes" id="UP001549119"/>
    </source>
</evidence>
<protein>
    <submittedName>
        <fullName evidence="2">Uncharacterized protein</fullName>
    </submittedName>
</protein>
<sequence>MPPIDAYPDDERRAGSRRRGPDRADAVRIGPEADPVRIAALRPRVEAVRPTPDLLRRPRAVTGRFGPVEPPAHPATEVPA</sequence>
<evidence type="ECO:0000313" key="2">
    <source>
        <dbReference type="EMBL" id="MET3866086.1"/>
    </source>
</evidence>
<dbReference type="Proteomes" id="UP001549119">
    <property type="component" value="Unassembled WGS sequence"/>
</dbReference>
<accession>A0ABV2NI25</accession>
<gene>
    <name evidence="2" type="ORF">ABIC20_003395</name>
</gene>